<gene>
    <name evidence="1" type="primary">txxe 1692</name>
    <name evidence="1" type="ORF">TXXE_07810</name>
</gene>
<sequence length="321" mass="34927">MEYIDRYRGELLEVFAEAEAETGRFPDELGRLGRELIGACHPLKTGGKASVIAYLLPYWMDDITGLGSRVCRDLAVGSLFAMLHYAIVDDLMDGPEAAPADPRRLLALGQLFHAAFQARYARHAAADPERLWALYARYAAEWAAAVGGEPERRADPLDVRQLARKSAPVKLGAAAMLLAAGMDERLPAVEEALDLALAVLQLSDDWQDWAEDLAAPNGNAFLTIVRDALGPDDAEGGEPRPLTERDVKAAVFRRGALARLSRIAGEYAGRIDERAEPPMLILFARTLADGIRRGAEEAEAEVSRLIAGHGFSKLISDLSKI</sequence>
<name>A0ABM8V338_THEXY</name>
<evidence type="ECO:0000313" key="2">
    <source>
        <dbReference type="Proteomes" id="UP000681526"/>
    </source>
</evidence>
<evidence type="ECO:0008006" key="3">
    <source>
        <dbReference type="Google" id="ProtNLM"/>
    </source>
</evidence>
<dbReference type="Proteomes" id="UP000681526">
    <property type="component" value="Unassembled WGS sequence"/>
</dbReference>
<organism evidence="1 2">
    <name type="scientific">Thermobacillus xylanilyticus</name>
    <dbReference type="NCBI Taxonomy" id="76633"/>
    <lineage>
        <taxon>Bacteria</taxon>
        <taxon>Bacillati</taxon>
        <taxon>Bacillota</taxon>
        <taxon>Bacilli</taxon>
        <taxon>Bacillales</taxon>
        <taxon>Paenibacillaceae</taxon>
        <taxon>Thermobacillus</taxon>
    </lineage>
</organism>
<dbReference type="EMBL" id="CAJRAY010000036">
    <property type="protein sequence ID" value="CAG5084415.1"/>
    <property type="molecule type" value="Genomic_DNA"/>
</dbReference>
<comment type="caution">
    <text evidence="1">The sequence shown here is derived from an EMBL/GenBank/DDBJ whole genome shotgun (WGS) entry which is preliminary data.</text>
</comment>
<evidence type="ECO:0000313" key="1">
    <source>
        <dbReference type="EMBL" id="CAG5084415.1"/>
    </source>
</evidence>
<accession>A0ABM8V338</accession>
<reference evidence="1 2" key="1">
    <citation type="submission" date="2021-04" db="EMBL/GenBank/DDBJ databases">
        <authorList>
            <person name="Rakotoarivonina H."/>
        </authorList>
    </citation>
    <scope>NUCLEOTIDE SEQUENCE [LARGE SCALE GENOMIC DNA]</scope>
    <source>
        <strain evidence="1 2">XE</strain>
    </source>
</reference>
<keyword evidence="2" id="KW-1185">Reference proteome</keyword>
<protein>
    <recommendedName>
        <fullName evidence="3">Polyprenyl synthetase</fullName>
    </recommendedName>
</protein>
<dbReference type="RefSeq" id="WP_213484120.1">
    <property type="nucleotide sequence ID" value="NZ_CAJRAY010000036.1"/>
</dbReference>
<proteinExistence type="predicted"/>